<evidence type="ECO:0000313" key="4">
    <source>
        <dbReference type="EMBL" id="GAA1808609.1"/>
    </source>
</evidence>
<reference evidence="5" key="1">
    <citation type="journal article" date="2019" name="Int. J. Syst. Evol. Microbiol.">
        <title>The Global Catalogue of Microorganisms (GCM) 10K type strain sequencing project: providing services to taxonomists for standard genome sequencing and annotation.</title>
        <authorList>
            <consortium name="The Broad Institute Genomics Platform"/>
            <consortium name="The Broad Institute Genome Sequencing Center for Infectious Disease"/>
            <person name="Wu L."/>
            <person name="Ma J."/>
        </authorList>
    </citation>
    <scope>NUCLEOTIDE SEQUENCE [LARGE SCALE GENOMIC DNA]</scope>
    <source>
        <strain evidence="5">JCM 13250</strain>
    </source>
</reference>
<feature type="region of interest" description="Disordered" evidence="1">
    <location>
        <begin position="134"/>
        <end position="195"/>
    </location>
</feature>
<organism evidence="4 5">
    <name type="scientific">Luedemannella flava</name>
    <dbReference type="NCBI Taxonomy" id="349316"/>
    <lineage>
        <taxon>Bacteria</taxon>
        <taxon>Bacillati</taxon>
        <taxon>Actinomycetota</taxon>
        <taxon>Actinomycetes</taxon>
        <taxon>Micromonosporales</taxon>
        <taxon>Micromonosporaceae</taxon>
        <taxon>Luedemannella</taxon>
    </lineage>
</organism>
<name>A0ABP4YHI9_9ACTN</name>
<keyword evidence="2" id="KW-1133">Transmembrane helix</keyword>
<gene>
    <name evidence="4" type="ORF">GCM10009682_32950</name>
</gene>
<evidence type="ECO:0000313" key="5">
    <source>
        <dbReference type="Proteomes" id="UP001500218"/>
    </source>
</evidence>
<keyword evidence="5" id="KW-1185">Reference proteome</keyword>
<sequence>MIMGLYQVFMGIAAIAKGQFFIVAPNYVYSIDTTAWGWVHLGIGAIAAITGFFLFTQATWARWVGIAIAGLSAVANFFFLPYYPIWSLVIIAMDVFVIWSLAAVGSRDRTPVWGDEMAPSASAGMPMAAPMAPPMAGAPQEAMAGTRWPGNPPPTPTYDTMPSKGMAEPTGTPETEAAQQGMAGMAPPRPPTPSQ</sequence>
<protein>
    <recommendedName>
        <fullName evidence="3">DUF7144 domain-containing protein</fullName>
    </recommendedName>
</protein>
<dbReference type="Pfam" id="PF23636">
    <property type="entry name" value="DUF7144"/>
    <property type="match status" value="1"/>
</dbReference>
<feature type="transmembrane region" description="Helical" evidence="2">
    <location>
        <begin position="35"/>
        <end position="55"/>
    </location>
</feature>
<feature type="compositionally biased region" description="Low complexity" evidence="1">
    <location>
        <begin position="134"/>
        <end position="144"/>
    </location>
</feature>
<evidence type="ECO:0000256" key="1">
    <source>
        <dbReference type="SAM" id="MobiDB-lite"/>
    </source>
</evidence>
<feature type="transmembrane region" description="Helical" evidence="2">
    <location>
        <begin position="60"/>
        <end position="79"/>
    </location>
</feature>
<evidence type="ECO:0000256" key="2">
    <source>
        <dbReference type="SAM" id="Phobius"/>
    </source>
</evidence>
<accession>A0ABP4YHI9</accession>
<keyword evidence="2" id="KW-0812">Transmembrane</keyword>
<dbReference type="EMBL" id="BAAALT010000097">
    <property type="protein sequence ID" value="GAA1808609.1"/>
    <property type="molecule type" value="Genomic_DNA"/>
</dbReference>
<proteinExistence type="predicted"/>
<evidence type="ECO:0000259" key="3">
    <source>
        <dbReference type="Pfam" id="PF23636"/>
    </source>
</evidence>
<feature type="domain" description="DUF7144" evidence="3">
    <location>
        <begin position="1"/>
        <end position="105"/>
    </location>
</feature>
<dbReference type="Proteomes" id="UP001500218">
    <property type="component" value="Unassembled WGS sequence"/>
</dbReference>
<keyword evidence="2" id="KW-0472">Membrane</keyword>
<feature type="transmembrane region" description="Helical" evidence="2">
    <location>
        <begin position="7"/>
        <end position="29"/>
    </location>
</feature>
<comment type="caution">
    <text evidence="4">The sequence shown here is derived from an EMBL/GenBank/DDBJ whole genome shotgun (WGS) entry which is preliminary data.</text>
</comment>
<dbReference type="InterPro" id="IPR055568">
    <property type="entry name" value="DUF7144"/>
</dbReference>
<feature type="transmembrane region" description="Helical" evidence="2">
    <location>
        <begin position="85"/>
        <end position="104"/>
    </location>
</feature>